<gene>
    <name evidence="1" type="ORF">NDU88_004222</name>
</gene>
<proteinExistence type="predicted"/>
<keyword evidence="2" id="KW-1185">Reference proteome</keyword>
<evidence type="ECO:0000313" key="2">
    <source>
        <dbReference type="Proteomes" id="UP001066276"/>
    </source>
</evidence>
<organism evidence="1 2">
    <name type="scientific">Pleurodeles waltl</name>
    <name type="common">Iberian ribbed newt</name>
    <dbReference type="NCBI Taxonomy" id="8319"/>
    <lineage>
        <taxon>Eukaryota</taxon>
        <taxon>Metazoa</taxon>
        <taxon>Chordata</taxon>
        <taxon>Craniata</taxon>
        <taxon>Vertebrata</taxon>
        <taxon>Euteleostomi</taxon>
        <taxon>Amphibia</taxon>
        <taxon>Batrachia</taxon>
        <taxon>Caudata</taxon>
        <taxon>Salamandroidea</taxon>
        <taxon>Salamandridae</taxon>
        <taxon>Pleurodelinae</taxon>
        <taxon>Pleurodeles</taxon>
    </lineage>
</organism>
<dbReference type="AlphaFoldDB" id="A0AAV7TQV0"/>
<sequence>MQDAWFRRHIRPTGVHGSSLADRHVPPIDHVSVLPPVRTQRDAKTQNAFVFMVLCRFLEGLRVWTPETTNLYYVRMRVNLNLAFISHGDGRASG</sequence>
<name>A0AAV7TQV0_PLEWA</name>
<dbReference type="EMBL" id="JANPWB010000006">
    <property type="protein sequence ID" value="KAJ1178983.1"/>
    <property type="molecule type" value="Genomic_DNA"/>
</dbReference>
<protein>
    <submittedName>
        <fullName evidence="1">Uncharacterized protein</fullName>
    </submittedName>
</protein>
<evidence type="ECO:0000313" key="1">
    <source>
        <dbReference type="EMBL" id="KAJ1178983.1"/>
    </source>
</evidence>
<dbReference type="Proteomes" id="UP001066276">
    <property type="component" value="Chromosome 3_2"/>
</dbReference>
<comment type="caution">
    <text evidence="1">The sequence shown here is derived from an EMBL/GenBank/DDBJ whole genome shotgun (WGS) entry which is preliminary data.</text>
</comment>
<reference evidence="1" key="1">
    <citation type="journal article" date="2022" name="bioRxiv">
        <title>Sequencing and chromosome-scale assembly of the giantPleurodeles waltlgenome.</title>
        <authorList>
            <person name="Brown T."/>
            <person name="Elewa A."/>
            <person name="Iarovenko S."/>
            <person name="Subramanian E."/>
            <person name="Araus A.J."/>
            <person name="Petzold A."/>
            <person name="Susuki M."/>
            <person name="Suzuki K.-i.T."/>
            <person name="Hayashi T."/>
            <person name="Toyoda A."/>
            <person name="Oliveira C."/>
            <person name="Osipova E."/>
            <person name="Leigh N.D."/>
            <person name="Simon A."/>
            <person name="Yun M.H."/>
        </authorList>
    </citation>
    <scope>NUCLEOTIDE SEQUENCE</scope>
    <source>
        <strain evidence="1">20211129_DDA</strain>
        <tissue evidence="1">Liver</tissue>
    </source>
</reference>
<accession>A0AAV7TQV0</accession>